<organism evidence="1">
    <name type="scientific">marine sediment metagenome</name>
    <dbReference type="NCBI Taxonomy" id="412755"/>
    <lineage>
        <taxon>unclassified sequences</taxon>
        <taxon>metagenomes</taxon>
        <taxon>ecological metagenomes</taxon>
    </lineage>
</organism>
<proteinExistence type="predicted"/>
<dbReference type="AlphaFoldDB" id="A0A0F8Z296"/>
<evidence type="ECO:0000313" key="1">
    <source>
        <dbReference type="EMBL" id="KKK54256.1"/>
    </source>
</evidence>
<reference evidence="1" key="1">
    <citation type="journal article" date="2015" name="Nature">
        <title>Complex archaea that bridge the gap between prokaryotes and eukaryotes.</title>
        <authorList>
            <person name="Spang A."/>
            <person name="Saw J.H."/>
            <person name="Jorgensen S.L."/>
            <person name="Zaremba-Niedzwiedzka K."/>
            <person name="Martijn J."/>
            <person name="Lind A.E."/>
            <person name="van Eijk R."/>
            <person name="Schleper C."/>
            <person name="Guy L."/>
            <person name="Ettema T.J."/>
        </authorList>
    </citation>
    <scope>NUCLEOTIDE SEQUENCE</scope>
</reference>
<gene>
    <name evidence="1" type="ORF">LCGC14_3086560</name>
</gene>
<name>A0A0F8Z296_9ZZZZ</name>
<accession>A0A0F8Z296</accession>
<protein>
    <submittedName>
        <fullName evidence="1">Uncharacterized protein</fullName>
    </submittedName>
</protein>
<feature type="non-terminal residue" evidence="1">
    <location>
        <position position="240"/>
    </location>
</feature>
<comment type="caution">
    <text evidence="1">The sequence shown here is derived from an EMBL/GenBank/DDBJ whole genome shotgun (WGS) entry which is preliminary data.</text>
</comment>
<sequence>MRALSSTLLSAQKISVKKELIRLVLTNNGTTYTHYSTSGANRIKSLDYTEEDDRQTAQIVLDNADRTVSDIDLKGFKAVISQGITTSSGDEYSAKAPLYVVGQDKLSQQGNKDVSLSLAGIPNLINEDEASEALDFESDDSQTVKTLFRKIAGDSGVSTFTAYTHCKDYDVTFDSEDDLIDTFIPADAFSIPFKANRLRKLKELLNYTDCVMRVEADGKIHVMIPTSTTTTQWVADTAYA</sequence>
<dbReference type="EMBL" id="LAZR01066089">
    <property type="protein sequence ID" value="KKK54256.1"/>
    <property type="molecule type" value="Genomic_DNA"/>
</dbReference>